<gene>
    <name evidence="2" type="ORF">E1292_03960</name>
</gene>
<evidence type="ECO:0000313" key="2">
    <source>
        <dbReference type="EMBL" id="TDD11682.1"/>
    </source>
</evidence>
<reference evidence="2 3" key="1">
    <citation type="submission" date="2019-03" db="EMBL/GenBank/DDBJ databases">
        <title>Draft genome sequences of novel Actinobacteria.</title>
        <authorList>
            <person name="Sahin N."/>
            <person name="Ay H."/>
            <person name="Saygin H."/>
        </authorList>
    </citation>
    <scope>NUCLEOTIDE SEQUENCE [LARGE SCALE GENOMIC DNA]</scope>
    <source>
        <strain evidence="2 3">KC310</strain>
    </source>
</reference>
<dbReference type="InterPro" id="IPR001307">
    <property type="entry name" value="Thiosulphate_STrfase_CS"/>
</dbReference>
<dbReference type="Pfam" id="PF00581">
    <property type="entry name" value="Rhodanese"/>
    <property type="match status" value="4"/>
</dbReference>
<dbReference type="PROSITE" id="PS00380">
    <property type="entry name" value="RHODANESE_1"/>
    <property type="match status" value="1"/>
</dbReference>
<dbReference type="InterPro" id="IPR036873">
    <property type="entry name" value="Rhodanese-like_dom_sf"/>
</dbReference>
<keyword evidence="3" id="KW-1185">Reference proteome</keyword>
<dbReference type="InterPro" id="IPR001763">
    <property type="entry name" value="Rhodanese-like_dom"/>
</dbReference>
<evidence type="ECO:0000259" key="1">
    <source>
        <dbReference type="PROSITE" id="PS50206"/>
    </source>
</evidence>
<name>A0A4R4VZV8_9ACTN</name>
<proteinExistence type="predicted"/>
<accession>A0A4R4VZV8</accession>
<evidence type="ECO:0000313" key="3">
    <source>
        <dbReference type="Proteomes" id="UP000295258"/>
    </source>
</evidence>
<dbReference type="GO" id="GO:0004792">
    <property type="term" value="F:thiosulfate-cyanide sulfurtransferase activity"/>
    <property type="evidence" value="ECO:0007669"/>
    <property type="project" value="InterPro"/>
</dbReference>
<dbReference type="PANTHER" id="PTHR44086:SF10">
    <property type="entry name" value="THIOSULFATE SULFURTRANSFERASE_RHODANESE-LIKE DOMAIN-CONTAINING PROTEIN 3"/>
    <property type="match status" value="1"/>
</dbReference>
<organism evidence="2 3">
    <name type="scientific">Nonomuraea deserti</name>
    <dbReference type="NCBI Taxonomy" id="1848322"/>
    <lineage>
        <taxon>Bacteria</taxon>
        <taxon>Bacillati</taxon>
        <taxon>Actinomycetota</taxon>
        <taxon>Actinomycetes</taxon>
        <taxon>Streptosporangiales</taxon>
        <taxon>Streptosporangiaceae</taxon>
        <taxon>Nonomuraea</taxon>
    </lineage>
</organism>
<feature type="domain" description="Rhodanese" evidence="1">
    <location>
        <begin position="21"/>
        <end position="111"/>
    </location>
</feature>
<dbReference type="RefSeq" id="WP_132592071.1">
    <property type="nucleotide sequence ID" value="NZ_SMKO01000006.1"/>
</dbReference>
<feature type="domain" description="Rhodanese" evidence="1">
    <location>
        <begin position="143"/>
        <end position="236"/>
    </location>
</feature>
<dbReference type="PROSITE" id="PS50206">
    <property type="entry name" value="RHODANESE_3"/>
    <property type="match status" value="4"/>
</dbReference>
<feature type="domain" description="Rhodanese" evidence="1">
    <location>
        <begin position="406"/>
        <end position="490"/>
    </location>
</feature>
<dbReference type="SMART" id="SM00450">
    <property type="entry name" value="RHOD"/>
    <property type="match status" value="4"/>
</dbReference>
<dbReference type="EMBL" id="SMKO01000006">
    <property type="protein sequence ID" value="TDD11682.1"/>
    <property type="molecule type" value="Genomic_DNA"/>
</dbReference>
<feature type="domain" description="Rhodanese" evidence="1">
    <location>
        <begin position="281"/>
        <end position="371"/>
    </location>
</feature>
<dbReference type="Gene3D" id="3.40.250.10">
    <property type="entry name" value="Rhodanese-like domain"/>
    <property type="match status" value="4"/>
</dbReference>
<sequence>MTSENHASFIEFGEIERWRDAGTAHALLDVRERGEYALGQIPGSCPLPRGLIEICLEQLVPWKNIPLVLYSNTGHRSGLAAQTCRELGYQDVRVLAGGMNRWAEEGRAPVYGVNVIGKTFGERLSVTDQVQQLDPDEIADLAAGSQAFIFDARTASEYAKGHIPGAFHVPGGELVPTLYNSGIDGLGSDHPIVVHCAGRTRSIVGAYLLKRAGFSKVFALRNGTMAWVMSGRELSVEASPWNSPMITEDGPARAAAFAADFVHDTQAFPIQAAEVRTSVERGEACYIIDVRLAEEYVAGHVPGAVSCPAGQLANAVDEHIGVRDALLVCYSNDETRARIGAGLLSRIGYRRVAWLAGGLEEWSRDGGAVVAGHPQAYLDDLSFSRPDIRTIDADRLQAQLLRCSRVLVDVRRSSEYALSHVPGSVWVPRGDLERRIGAYAAPGTPLAVASDRELRSTLAARTLLGMGYQDVVVLEGGVNRWAAAGNPVEEGLDGADVSLAEAKEDAELVARRPKLLERSREDMVRYLDWEERLGAELMSTTESSTGKDSP</sequence>
<comment type="caution">
    <text evidence="2">The sequence shown here is derived from an EMBL/GenBank/DDBJ whole genome shotgun (WGS) entry which is preliminary data.</text>
</comment>
<dbReference type="Proteomes" id="UP000295258">
    <property type="component" value="Unassembled WGS sequence"/>
</dbReference>
<dbReference type="PANTHER" id="PTHR44086">
    <property type="entry name" value="THIOSULFATE SULFURTRANSFERASE RDL2, MITOCHONDRIAL-RELATED"/>
    <property type="match status" value="1"/>
</dbReference>
<dbReference type="AlphaFoldDB" id="A0A4R4VZV8"/>
<protein>
    <recommendedName>
        <fullName evidence="1">Rhodanese domain-containing protein</fullName>
    </recommendedName>
</protein>
<dbReference type="CDD" id="cd00158">
    <property type="entry name" value="RHOD"/>
    <property type="match status" value="2"/>
</dbReference>
<dbReference type="SUPFAM" id="SSF52821">
    <property type="entry name" value="Rhodanese/Cell cycle control phosphatase"/>
    <property type="match status" value="4"/>
</dbReference>